<evidence type="ECO:0000256" key="2">
    <source>
        <dbReference type="ARBA" id="ARBA00022737"/>
    </source>
</evidence>
<dbReference type="Proteomes" id="UP000447434">
    <property type="component" value="Chromosome 12"/>
</dbReference>
<dbReference type="InterPro" id="IPR002885">
    <property type="entry name" value="PPR_rpt"/>
</dbReference>
<dbReference type="Pfam" id="PF12854">
    <property type="entry name" value="PPR_1"/>
    <property type="match status" value="1"/>
</dbReference>
<dbReference type="PANTHER" id="PTHR47926">
    <property type="entry name" value="PENTATRICOPEPTIDE REPEAT-CONTAINING PROTEIN"/>
    <property type="match status" value="1"/>
</dbReference>
<dbReference type="Pfam" id="PF13041">
    <property type="entry name" value="PPR_2"/>
    <property type="match status" value="2"/>
</dbReference>
<dbReference type="InterPro" id="IPR046848">
    <property type="entry name" value="E_motif"/>
</dbReference>
<name>A0A6A4PN68_LUPAL</name>
<sequence length="691" mass="77956">MWTLGAVIRNPISFSFINSLSTFTSSYNYYKQLLNHHVFNQNLERARTVFHQIPSPHISLYTIMLTAFAHHHRLPEALHLFHQIPIKDLVSWNSIIKGCFHCGDFVTARKLFDEMPHRNVVSWTTMVDGFLRLGRVEDAERLFFEMPRKDVAAWNAMIHGYCGNGRVDDALRLFREMPLWDVISWTSMISGLDQNGRSDEALFLFGEMVGYGVSPSVTSLVCGLAAAAKVSALPVGIQIHCCVFKMGYCCFDEFVSSSLITFYASCKQMENAHKVFQEIIQKNVVVWTALITGYGLNGKHRKALEVFGEMVRMSVFPNESSFTSALNSCCGLEDLERGKGIHAVVIKIGLETSVYVGSSLVVMYSKCGYIGDAMSAFKRICDKSIVSWNSVIVGCAQHGCGRWALTFFSQMLRERVDPDEITLTGLLSACSHSGMLQKARCFFKYFSQRRSITLTIEHYACMADVLGRCGELEEAETLVMTMPMKPDSTVWLVLLSACRMHSNFYVAERAAKNILEIEPGCSAAYILLSNLYASSSKWDKVARLRTAMKQNGVVKQPGSSWLTLKGLRHEFLSADRSHPLTDQIYQKLDWLGGKLKELGYVPDQQFALHDVEIEQKEEMLSYHSERLAIAFGLLRTVDGSTITIMKNLRVCGDCHNAIKLMAKIVDREIIVRDTSRFHHFKNGICSCGDYW</sequence>
<keyword evidence="4" id="KW-1185">Reference proteome</keyword>
<dbReference type="InterPro" id="IPR046960">
    <property type="entry name" value="PPR_At4g14850-like_plant"/>
</dbReference>
<gene>
    <name evidence="3" type="ORF">Lalb_Chr12g0204671</name>
</gene>
<dbReference type="SUPFAM" id="SSF48452">
    <property type="entry name" value="TPR-like"/>
    <property type="match status" value="1"/>
</dbReference>
<dbReference type="AlphaFoldDB" id="A0A6A4PN68"/>
<protein>
    <submittedName>
        <fullName evidence="3">Putative tetratricopeptide-like helical domain, DYW domain-containing protein</fullName>
    </submittedName>
</protein>
<dbReference type="Pfam" id="PF14432">
    <property type="entry name" value="DYW_deaminase"/>
    <property type="match status" value="1"/>
</dbReference>
<dbReference type="Pfam" id="PF20430">
    <property type="entry name" value="Eplus_motif"/>
    <property type="match status" value="1"/>
</dbReference>
<organism evidence="3 4">
    <name type="scientific">Lupinus albus</name>
    <name type="common">White lupine</name>
    <name type="synonym">Lupinus termis</name>
    <dbReference type="NCBI Taxonomy" id="3870"/>
    <lineage>
        <taxon>Eukaryota</taxon>
        <taxon>Viridiplantae</taxon>
        <taxon>Streptophyta</taxon>
        <taxon>Embryophyta</taxon>
        <taxon>Tracheophyta</taxon>
        <taxon>Spermatophyta</taxon>
        <taxon>Magnoliopsida</taxon>
        <taxon>eudicotyledons</taxon>
        <taxon>Gunneridae</taxon>
        <taxon>Pentapetalae</taxon>
        <taxon>rosids</taxon>
        <taxon>fabids</taxon>
        <taxon>Fabales</taxon>
        <taxon>Fabaceae</taxon>
        <taxon>Papilionoideae</taxon>
        <taxon>50 kb inversion clade</taxon>
        <taxon>genistoids sensu lato</taxon>
        <taxon>core genistoids</taxon>
        <taxon>Genisteae</taxon>
        <taxon>Lupinus</taxon>
    </lineage>
</organism>
<comment type="similarity">
    <text evidence="1">Belongs to the PPR family. PCMP-H subfamily.</text>
</comment>
<dbReference type="EMBL" id="WOCE01000012">
    <property type="protein sequence ID" value="KAE9602918.1"/>
    <property type="molecule type" value="Genomic_DNA"/>
</dbReference>
<dbReference type="FunFam" id="1.25.40.10:FF:000031">
    <property type="entry name" value="Pentatricopeptide repeat-containing protein mitochondrial"/>
    <property type="match status" value="1"/>
</dbReference>
<dbReference type="FunFam" id="1.25.40.10:FF:000366">
    <property type="entry name" value="Pentatricopeptide (PPR) repeat-containing protein"/>
    <property type="match status" value="1"/>
</dbReference>
<dbReference type="Gene3D" id="1.25.40.10">
    <property type="entry name" value="Tetratricopeptide repeat domain"/>
    <property type="match status" value="4"/>
</dbReference>
<reference evidence="4" key="1">
    <citation type="journal article" date="2020" name="Nat. Commun.">
        <title>Genome sequence of the cluster root forming white lupin.</title>
        <authorList>
            <person name="Hufnagel B."/>
            <person name="Marques A."/>
            <person name="Soriano A."/>
            <person name="Marques L."/>
            <person name="Divol F."/>
            <person name="Doumas P."/>
            <person name="Sallet E."/>
            <person name="Mancinotti D."/>
            <person name="Carrere S."/>
            <person name="Marande W."/>
            <person name="Arribat S."/>
            <person name="Keller J."/>
            <person name="Huneau C."/>
            <person name="Blein T."/>
            <person name="Aime D."/>
            <person name="Laguerre M."/>
            <person name="Taylor J."/>
            <person name="Schubert V."/>
            <person name="Nelson M."/>
            <person name="Geu-Flores F."/>
            <person name="Crespi M."/>
            <person name="Gallardo-Guerrero K."/>
            <person name="Delaux P.-M."/>
            <person name="Salse J."/>
            <person name="Berges H."/>
            <person name="Guyot R."/>
            <person name="Gouzy J."/>
            <person name="Peret B."/>
        </authorList>
    </citation>
    <scope>NUCLEOTIDE SEQUENCE [LARGE SCALE GENOMIC DNA]</scope>
    <source>
        <strain evidence="4">cv. Amiga</strain>
    </source>
</reference>
<dbReference type="InterPro" id="IPR011990">
    <property type="entry name" value="TPR-like_helical_dom_sf"/>
</dbReference>
<evidence type="ECO:0000256" key="1">
    <source>
        <dbReference type="ARBA" id="ARBA00006643"/>
    </source>
</evidence>
<keyword evidence="2" id="KW-0677">Repeat</keyword>
<dbReference type="GO" id="GO:0009451">
    <property type="term" value="P:RNA modification"/>
    <property type="evidence" value="ECO:0007669"/>
    <property type="project" value="InterPro"/>
</dbReference>
<dbReference type="PROSITE" id="PS51375">
    <property type="entry name" value="PPR"/>
    <property type="match status" value="5"/>
</dbReference>
<dbReference type="InterPro" id="IPR032867">
    <property type="entry name" value="DYW_dom"/>
</dbReference>
<dbReference type="InterPro" id="IPR046849">
    <property type="entry name" value="E2_motif"/>
</dbReference>
<dbReference type="Pfam" id="PF01535">
    <property type="entry name" value="PPR"/>
    <property type="match status" value="3"/>
</dbReference>
<evidence type="ECO:0000313" key="4">
    <source>
        <dbReference type="Proteomes" id="UP000447434"/>
    </source>
</evidence>
<dbReference type="GO" id="GO:0003723">
    <property type="term" value="F:RNA binding"/>
    <property type="evidence" value="ECO:0007669"/>
    <property type="project" value="InterPro"/>
</dbReference>
<evidence type="ECO:0000313" key="3">
    <source>
        <dbReference type="EMBL" id="KAE9602918.1"/>
    </source>
</evidence>
<dbReference type="Pfam" id="PF20431">
    <property type="entry name" value="E_motif"/>
    <property type="match status" value="1"/>
</dbReference>
<dbReference type="GO" id="GO:0008270">
    <property type="term" value="F:zinc ion binding"/>
    <property type="evidence" value="ECO:0007669"/>
    <property type="project" value="InterPro"/>
</dbReference>
<dbReference type="NCBIfam" id="TIGR00756">
    <property type="entry name" value="PPR"/>
    <property type="match status" value="6"/>
</dbReference>
<dbReference type="FunFam" id="1.25.40.10:FF:000351">
    <property type="entry name" value="Pentatricopeptide repeat-containing protein"/>
    <property type="match status" value="1"/>
</dbReference>
<dbReference type="PANTHER" id="PTHR47926:SF468">
    <property type="entry name" value="PENTATRICOPEPTIDE REPEAT-CONTAINING PROTEIN"/>
    <property type="match status" value="1"/>
</dbReference>
<proteinExistence type="inferred from homology"/>
<comment type="caution">
    <text evidence="3">The sequence shown here is derived from an EMBL/GenBank/DDBJ whole genome shotgun (WGS) entry which is preliminary data.</text>
</comment>
<accession>A0A6A4PN68</accession>
<dbReference type="OrthoDB" id="185373at2759"/>